<keyword evidence="1" id="KW-1133">Transmembrane helix</keyword>
<comment type="caution">
    <text evidence="2">The sequence shown here is derived from an EMBL/GenBank/DDBJ whole genome shotgun (WGS) entry which is preliminary data.</text>
</comment>
<dbReference type="AlphaFoldDB" id="A0A3L6KU75"/>
<keyword evidence="1" id="KW-0472">Membrane</keyword>
<feature type="transmembrane region" description="Helical" evidence="1">
    <location>
        <begin position="207"/>
        <end position="224"/>
    </location>
</feature>
<evidence type="ECO:0000256" key="1">
    <source>
        <dbReference type="SAM" id="Phobius"/>
    </source>
</evidence>
<reference evidence="2" key="1">
    <citation type="submission" date="2018-09" db="EMBL/GenBank/DDBJ databases">
        <title>whole genome sequence of T. equiperdum IVM-t1 strain.</title>
        <authorList>
            <person name="Suganuma K."/>
        </authorList>
    </citation>
    <scope>NUCLEOTIDE SEQUENCE [LARGE SCALE GENOMIC DNA]</scope>
    <source>
        <strain evidence="2">IVM-t1</strain>
    </source>
</reference>
<evidence type="ECO:0000313" key="2">
    <source>
        <dbReference type="EMBL" id="RHW67458.1"/>
    </source>
</evidence>
<proteinExistence type="predicted"/>
<dbReference type="EMBL" id="QSBY01000011">
    <property type="protein sequence ID" value="RHW67458.1"/>
    <property type="molecule type" value="Genomic_DNA"/>
</dbReference>
<protein>
    <submittedName>
        <fullName evidence="2">Uncharacterized protein</fullName>
    </submittedName>
</protein>
<accession>A0A3L6KU75</accession>
<keyword evidence="1" id="KW-0812">Transmembrane</keyword>
<sequence>MGLLTRYYEKLAEQGRLEQLIVFGMYDERVYEVIDRHKLAGSITALLPSSQAAAFLSRGMAYDCVNEEVLRNFIKICMMLSTYKTVEEGASLAELIGSCGVPEHYRMSLFNFSETYRHMILSKSYFPQRAVLKLLSYIFCDDVLTDAVAQLQYKSDILNHVNKVYVDTPDFISWRFSVRVLSLAGGYNEDRSDVEYTEALTRLVTRTIPEFIVYFGATFMYAMIRHYPRRVRGITPRWLARQRAVFSAAYCAFLGVFVNSILEYRVHKHRMLYELRKSQECRRRRGAEKRGVDYTPNTYFDSLEGVTRHIYSMQLTTYGASASMLLLSLVPLVPVKFPKWMGDVAWRHPFVPRLFPAILGMHAASRCMVPFVFAPFTIMTALRFNGWSTTLYDRYVELRMRLWHRKVEAVFDTSTDVTDLDVTRESKKKGGLAGN</sequence>
<dbReference type="Proteomes" id="UP000266743">
    <property type="component" value="Chromosome 11"/>
</dbReference>
<feature type="transmembrane region" description="Helical" evidence="1">
    <location>
        <begin position="244"/>
        <end position="262"/>
    </location>
</feature>
<organism evidence="2">
    <name type="scientific">Trypanosoma brucei equiperdum</name>
    <dbReference type="NCBI Taxonomy" id="630700"/>
    <lineage>
        <taxon>Eukaryota</taxon>
        <taxon>Discoba</taxon>
        <taxon>Euglenozoa</taxon>
        <taxon>Kinetoplastea</taxon>
        <taxon>Metakinetoplastina</taxon>
        <taxon>Trypanosomatida</taxon>
        <taxon>Trypanosomatidae</taxon>
        <taxon>Trypanosoma</taxon>
    </lineage>
</organism>
<name>A0A3L6KU75_9TRYP</name>
<gene>
    <name evidence="2" type="ORF">DPX39_110026300</name>
</gene>